<feature type="domain" description="N-acetyltransferase" evidence="1">
    <location>
        <begin position="5"/>
        <end position="83"/>
    </location>
</feature>
<comment type="caution">
    <text evidence="2">The sequence shown here is derived from an EMBL/GenBank/DDBJ whole genome shotgun (WGS) entry which is preliminary data.</text>
</comment>
<protein>
    <recommendedName>
        <fullName evidence="1">N-acetyltransferase domain-containing protein</fullName>
    </recommendedName>
</protein>
<name>A0A699WT21_TANCI</name>
<accession>A0A699WT21</accession>
<proteinExistence type="predicted"/>
<reference evidence="2" key="1">
    <citation type="journal article" date="2019" name="Sci. Rep.">
        <title>Draft genome of Tanacetum cinerariifolium, the natural source of mosquito coil.</title>
        <authorList>
            <person name="Yamashiro T."/>
            <person name="Shiraishi A."/>
            <person name="Satake H."/>
            <person name="Nakayama K."/>
        </authorList>
    </citation>
    <scope>NUCLEOTIDE SEQUENCE</scope>
</reference>
<dbReference type="EMBL" id="BKCJ011761165">
    <property type="protein sequence ID" value="GFD50745.1"/>
    <property type="molecule type" value="Genomic_DNA"/>
</dbReference>
<sequence length="105" mass="10753">NEAPVGVIRFALTTDTALTNHPTASATLGYSLGPAYRGRGWAAPLLLAGTRAVLAAFPQVARVLGEVKADNVASVRAFQRAGFSEVMGTGPAGSRTFAWVAAPVA</sequence>
<organism evidence="2">
    <name type="scientific">Tanacetum cinerariifolium</name>
    <name type="common">Dalmatian daisy</name>
    <name type="synonym">Chrysanthemum cinerariifolium</name>
    <dbReference type="NCBI Taxonomy" id="118510"/>
    <lineage>
        <taxon>Eukaryota</taxon>
        <taxon>Viridiplantae</taxon>
        <taxon>Streptophyta</taxon>
        <taxon>Embryophyta</taxon>
        <taxon>Tracheophyta</taxon>
        <taxon>Spermatophyta</taxon>
        <taxon>Magnoliopsida</taxon>
        <taxon>eudicotyledons</taxon>
        <taxon>Gunneridae</taxon>
        <taxon>Pentapetalae</taxon>
        <taxon>asterids</taxon>
        <taxon>campanulids</taxon>
        <taxon>Asterales</taxon>
        <taxon>Asteraceae</taxon>
        <taxon>Asteroideae</taxon>
        <taxon>Anthemideae</taxon>
        <taxon>Anthemidinae</taxon>
        <taxon>Tanacetum</taxon>
    </lineage>
</organism>
<dbReference type="InterPro" id="IPR016181">
    <property type="entry name" value="Acyl_CoA_acyltransferase"/>
</dbReference>
<evidence type="ECO:0000259" key="1">
    <source>
        <dbReference type="Pfam" id="PF13302"/>
    </source>
</evidence>
<dbReference type="Gene3D" id="3.40.630.30">
    <property type="match status" value="1"/>
</dbReference>
<dbReference type="AlphaFoldDB" id="A0A699WT21"/>
<evidence type="ECO:0000313" key="2">
    <source>
        <dbReference type="EMBL" id="GFD50745.1"/>
    </source>
</evidence>
<dbReference type="InterPro" id="IPR000182">
    <property type="entry name" value="GNAT_dom"/>
</dbReference>
<feature type="non-terminal residue" evidence="2">
    <location>
        <position position="1"/>
    </location>
</feature>
<dbReference type="Pfam" id="PF13302">
    <property type="entry name" value="Acetyltransf_3"/>
    <property type="match status" value="1"/>
</dbReference>
<gene>
    <name evidence="2" type="ORF">Tci_922714</name>
</gene>
<dbReference type="GO" id="GO:0016747">
    <property type="term" value="F:acyltransferase activity, transferring groups other than amino-acyl groups"/>
    <property type="evidence" value="ECO:0007669"/>
    <property type="project" value="InterPro"/>
</dbReference>
<dbReference type="SUPFAM" id="SSF55729">
    <property type="entry name" value="Acyl-CoA N-acyltransferases (Nat)"/>
    <property type="match status" value="1"/>
</dbReference>